<keyword evidence="7" id="KW-1185">Reference proteome</keyword>
<name>A0A1N7E6F1_9EURY</name>
<gene>
    <name evidence="6" type="ORF">SAMN05421858_4057</name>
</gene>
<dbReference type="InterPro" id="IPR006311">
    <property type="entry name" value="TAT_signal"/>
</dbReference>
<keyword evidence="4" id="KW-0560">Oxidoreductase</keyword>
<evidence type="ECO:0000313" key="6">
    <source>
        <dbReference type="EMBL" id="SIR83575.1"/>
    </source>
</evidence>
<proteinExistence type="predicted"/>
<dbReference type="InterPro" id="IPR055828">
    <property type="entry name" value="DUF7405"/>
</dbReference>
<keyword evidence="3" id="KW-0479">Metal-binding</keyword>
<dbReference type="Pfam" id="PF24152">
    <property type="entry name" value="DUF7405"/>
    <property type="match status" value="1"/>
</dbReference>
<dbReference type="SUPFAM" id="SSF54909">
    <property type="entry name" value="Dimeric alpha+beta barrel"/>
    <property type="match status" value="1"/>
</dbReference>
<evidence type="ECO:0000256" key="5">
    <source>
        <dbReference type="ARBA" id="ARBA00023004"/>
    </source>
</evidence>
<dbReference type="InterPro" id="IPR011008">
    <property type="entry name" value="Dimeric_a/b-barrel"/>
</dbReference>
<evidence type="ECO:0000256" key="2">
    <source>
        <dbReference type="ARBA" id="ARBA00022559"/>
    </source>
</evidence>
<sequence length="428" mass="46714">MSDSTRGIPRREFMKAAVAIGGSAALSACLDRGGGMPDVEQGPDDLSTLPERQHAWNQFLATDDHDNDVAPRHQVLLFLNYVGNENDAGAKTTPTESERETVESAFQSLERAYKRSHDGLLFSVGYSPSYFARFGAENMLPKPKALASFEDPKLDEQDAVVHLASDHPELVLAVEEALLGNRDELNGVNVMGLSDVFEKADRRTGFVGDGLPADHQDVNGIPDSEPVPEDSPLYMGFKSGFRKNQASEDSVTIQDGPFAGGTTQHVSNISLHLDQWYEQDSRDQRVAKMFCPVHAEEGRVEGAGDNLGDSSGMGDDCIGQVEEHARTRGMVGHSQKSASARKDDSPLILRRDFDSTDGGEAGLHFVAVQRAISDFEETREAMNGDDLAGNSSVGQRVNNGILQYMTVERRGNFLVPPRSRRSLPNPNR</sequence>
<accession>A0A1N7E6F1</accession>
<evidence type="ECO:0000313" key="7">
    <source>
        <dbReference type="Proteomes" id="UP000186914"/>
    </source>
</evidence>
<dbReference type="AlphaFoldDB" id="A0A1N7E6F1"/>
<organism evidence="6 7">
    <name type="scientific">Haladaptatus litoreus</name>
    <dbReference type="NCBI Taxonomy" id="553468"/>
    <lineage>
        <taxon>Archaea</taxon>
        <taxon>Methanobacteriati</taxon>
        <taxon>Methanobacteriota</taxon>
        <taxon>Stenosarchaea group</taxon>
        <taxon>Halobacteria</taxon>
        <taxon>Halobacteriales</taxon>
        <taxon>Haladaptataceae</taxon>
        <taxon>Haladaptatus</taxon>
    </lineage>
</organism>
<dbReference type="OrthoDB" id="212084at2157"/>
<dbReference type="PROSITE" id="PS51404">
    <property type="entry name" value="DYP_PEROXIDASE"/>
    <property type="match status" value="1"/>
</dbReference>
<reference evidence="7" key="1">
    <citation type="submission" date="2017-01" db="EMBL/GenBank/DDBJ databases">
        <authorList>
            <person name="Varghese N."/>
            <person name="Submissions S."/>
        </authorList>
    </citation>
    <scope>NUCLEOTIDE SEQUENCE [LARGE SCALE GENOMIC DNA]</scope>
    <source>
        <strain evidence="7">CGMCC 1.7737</strain>
    </source>
</reference>
<evidence type="ECO:0000256" key="3">
    <source>
        <dbReference type="ARBA" id="ARBA00022723"/>
    </source>
</evidence>
<comment type="cofactor">
    <cofactor evidence="1">
        <name>heme b</name>
        <dbReference type="ChEBI" id="CHEBI:60344"/>
    </cofactor>
</comment>
<evidence type="ECO:0000256" key="4">
    <source>
        <dbReference type="ARBA" id="ARBA00023002"/>
    </source>
</evidence>
<dbReference type="GO" id="GO:0004601">
    <property type="term" value="F:peroxidase activity"/>
    <property type="evidence" value="ECO:0007669"/>
    <property type="project" value="UniProtKB-KW"/>
</dbReference>
<keyword evidence="5" id="KW-0408">Iron</keyword>
<dbReference type="PROSITE" id="PS51257">
    <property type="entry name" value="PROKAR_LIPOPROTEIN"/>
    <property type="match status" value="1"/>
</dbReference>
<dbReference type="Proteomes" id="UP000186914">
    <property type="component" value="Unassembled WGS sequence"/>
</dbReference>
<keyword evidence="2 6" id="KW-0575">Peroxidase</keyword>
<dbReference type="EMBL" id="FTNO01000005">
    <property type="protein sequence ID" value="SIR83575.1"/>
    <property type="molecule type" value="Genomic_DNA"/>
</dbReference>
<dbReference type="InterPro" id="IPR006314">
    <property type="entry name" value="Dyp_peroxidase"/>
</dbReference>
<evidence type="ECO:0000256" key="1">
    <source>
        <dbReference type="ARBA" id="ARBA00001970"/>
    </source>
</evidence>
<dbReference type="GO" id="GO:0046872">
    <property type="term" value="F:metal ion binding"/>
    <property type="evidence" value="ECO:0007669"/>
    <property type="project" value="UniProtKB-KW"/>
</dbReference>
<protein>
    <submittedName>
        <fullName evidence="6">Dyp-type peroxidase family protein</fullName>
    </submittedName>
</protein>
<dbReference type="PROSITE" id="PS51318">
    <property type="entry name" value="TAT"/>
    <property type="match status" value="1"/>
</dbReference>
<dbReference type="RefSeq" id="WP_076431995.1">
    <property type="nucleotide sequence ID" value="NZ_FTNO01000005.1"/>
</dbReference>
<dbReference type="GO" id="GO:0020037">
    <property type="term" value="F:heme binding"/>
    <property type="evidence" value="ECO:0007669"/>
    <property type="project" value="InterPro"/>
</dbReference>